<evidence type="ECO:0000313" key="2">
    <source>
        <dbReference type="EMBL" id="RRT45165.1"/>
    </source>
</evidence>
<organism evidence="2 3">
    <name type="scientific">Ensete ventricosum</name>
    <name type="common">Abyssinian banana</name>
    <name type="synonym">Musa ensete</name>
    <dbReference type="NCBI Taxonomy" id="4639"/>
    <lineage>
        <taxon>Eukaryota</taxon>
        <taxon>Viridiplantae</taxon>
        <taxon>Streptophyta</taxon>
        <taxon>Embryophyta</taxon>
        <taxon>Tracheophyta</taxon>
        <taxon>Spermatophyta</taxon>
        <taxon>Magnoliopsida</taxon>
        <taxon>Liliopsida</taxon>
        <taxon>Zingiberales</taxon>
        <taxon>Musaceae</taxon>
        <taxon>Ensete</taxon>
    </lineage>
</organism>
<feature type="region of interest" description="Disordered" evidence="1">
    <location>
        <begin position="88"/>
        <end position="118"/>
    </location>
</feature>
<sequence>LHFLDNIHLRPLVVMLLGLRQDEKKTLSDRGMDNVHSSFMIQSFMMGLRPSHLFWSLVERTPTMVCEILQKVNHYIIVDAMVSDKCGEPHKRPRNDMLKDLRPIRPGEKRQGKQSMLMVPKSCKLEKSTCAKRLATTEARAKVHESKKSRPVVEVYYDERSG</sequence>
<feature type="compositionally biased region" description="Basic and acidic residues" evidence="1">
    <location>
        <begin position="88"/>
        <end position="111"/>
    </location>
</feature>
<evidence type="ECO:0000313" key="3">
    <source>
        <dbReference type="Proteomes" id="UP000287651"/>
    </source>
</evidence>
<reference evidence="2 3" key="1">
    <citation type="journal article" date="2014" name="Agronomy (Basel)">
        <title>A Draft Genome Sequence for Ensete ventricosum, the Drought-Tolerant Tree Against Hunger.</title>
        <authorList>
            <person name="Harrison J."/>
            <person name="Moore K.A."/>
            <person name="Paszkiewicz K."/>
            <person name="Jones T."/>
            <person name="Grant M."/>
            <person name="Ambacheew D."/>
            <person name="Muzemil S."/>
            <person name="Studholme D.J."/>
        </authorList>
    </citation>
    <scope>NUCLEOTIDE SEQUENCE [LARGE SCALE GENOMIC DNA]</scope>
</reference>
<dbReference type="Proteomes" id="UP000287651">
    <property type="component" value="Unassembled WGS sequence"/>
</dbReference>
<protein>
    <submittedName>
        <fullName evidence="2">Uncharacterized protein</fullName>
    </submittedName>
</protein>
<gene>
    <name evidence="2" type="ORF">B296_00055308</name>
</gene>
<dbReference type="AlphaFoldDB" id="A0A426Y079"/>
<evidence type="ECO:0000256" key="1">
    <source>
        <dbReference type="SAM" id="MobiDB-lite"/>
    </source>
</evidence>
<proteinExistence type="predicted"/>
<feature type="non-terminal residue" evidence="2">
    <location>
        <position position="1"/>
    </location>
</feature>
<dbReference type="EMBL" id="AMZH03016014">
    <property type="protein sequence ID" value="RRT45165.1"/>
    <property type="molecule type" value="Genomic_DNA"/>
</dbReference>
<accession>A0A426Y079</accession>
<comment type="caution">
    <text evidence="2">The sequence shown here is derived from an EMBL/GenBank/DDBJ whole genome shotgun (WGS) entry which is preliminary data.</text>
</comment>
<name>A0A426Y079_ENSVE</name>